<dbReference type="PANTHER" id="PTHR18895">
    <property type="entry name" value="HEMK METHYLTRANSFERASE"/>
    <property type="match status" value="1"/>
</dbReference>
<feature type="domain" description="Methyltransferase small" evidence="2">
    <location>
        <begin position="196"/>
        <end position="315"/>
    </location>
</feature>
<dbReference type="PANTHER" id="PTHR18895:SF74">
    <property type="entry name" value="MTRF1L RELEASE FACTOR GLUTAMINE METHYLTRANSFERASE"/>
    <property type="match status" value="1"/>
</dbReference>
<dbReference type="RefSeq" id="WP_343062720.1">
    <property type="nucleotide sequence ID" value="NZ_JACCAE010000001.1"/>
</dbReference>
<feature type="region of interest" description="Disordered" evidence="1">
    <location>
        <begin position="376"/>
        <end position="409"/>
    </location>
</feature>
<reference evidence="3 4" key="1">
    <citation type="submission" date="2020-07" db="EMBL/GenBank/DDBJ databases">
        <title>Sequencing the genomes of 1000 actinobacteria strains.</title>
        <authorList>
            <person name="Klenk H.-P."/>
        </authorList>
    </citation>
    <scope>NUCLEOTIDE SEQUENCE [LARGE SCALE GENOMIC DNA]</scope>
    <source>
        <strain evidence="3 4">DSM 26154</strain>
    </source>
</reference>
<protein>
    <submittedName>
        <fullName evidence="3">SAM-dependent methyltransferase</fullName>
    </submittedName>
</protein>
<dbReference type="EMBL" id="JACCAE010000001">
    <property type="protein sequence ID" value="NYF96738.1"/>
    <property type="molecule type" value="Genomic_DNA"/>
</dbReference>
<accession>A0A852VM95</accession>
<dbReference type="InterPro" id="IPR007848">
    <property type="entry name" value="Small_mtfrase_dom"/>
</dbReference>
<dbReference type="Proteomes" id="UP000554054">
    <property type="component" value="Unassembled WGS sequence"/>
</dbReference>
<feature type="region of interest" description="Disordered" evidence="1">
    <location>
        <begin position="72"/>
        <end position="93"/>
    </location>
</feature>
<dbReference type="InterPro" id="IPR029063">
    <property type="entry name" value="SAM-dependent_MTases_sf"/>
</dbReference>
<evidence type="ECO:0000313" key="4">
    <source>
        <dbReference type="Proteomes" id="UP000554054"/>
    </source>
</evidence>
<dbReference type="Gene3D" id="3.40.50.150">
    <property type="entry name" value="Vaccinia Virus protein VP39"/>
    <property type="match status" value="1"/>
</dbReference>
<dbReference type="PROSITE" id="PS00092">
    <property type="entry name" value="N6_MTASE"/>
    <property type="match status" value="1"/>
</dbReference>
<comment type="caution">
    <text evidence="3">The sequence shown here is derived from an EMBL/GenBank/DDBJ whole genome shotgun (WGS) entry which is preliminary data.</text>
</comment>
<dbReference type="CDD" id="cd02440">
    <property type="entry name" value="AdoMet_MTases"/>
    <property type="match status" value="1"/>
</dbReference>
<dbReference type="AlphaFoldDB" id="A0A852VM95"/>
<dbReference type="InterPro" id="IPR050320">
    <property type="entry name" value="N5-glutamine_MTase"/>
</dbReference>
<dbReference type="GO" id="GO:0032259">
    <property type="term" value="P:methylation"/>
    <property type="evidence" value="ECO:0007669"/>
    <property type="project" value="UniProtKB-KW"/>
</dbReference>
<gene>
    <name evidence="3" type="ORF">BJY20_000130</name>
</gene>
<keyword evidence="3" id="KW-0489">Methyltransferase</keyword>
<evidence type="ECO:0000313" key="3">
    <source>
        <dbReference type="EMBL" id="NYF96738.1"/>
    </source>
</evidence>
<evidence type="ECO:0000256" key="1">
    <source>
        <dbReference type="SAM" id="MobiDB-lite"/>
    </source>
</evidence>
<keyword evidence="3" id="KW-0808">Transferase</keyword>
<name>A0A852VM95_9MICO</name>
<evidence type="ECO:0000259" key="2">
    <source>
        <dbReference type="Pfam" id="PF05175"/>
    </source>
</evidence>
<keyword evidence="4" id="KW-1185">Reference proteome</keyword>
<organism evidence="3 4">
    <name type="scientific">Janibacter cremeus</name>
    <dbReference type="NCBI Taxonomy" id="1285192"/>
    <lineage>
        <taxon>Bacteria</taxon>
        <taxon>Bacillati</taxon>
        <taxon>Actinomycetota</taxon>
        <taxon>Actinomycetes</taxon>
        <taxon>Micrococcales</taxon>
        <taxon>Intrasporangiaceae</taxon>
        <taxon>Janibacter</taxon>
    </lineage>
</organism>
<dbReference type="SUPFAM" id="SSF53335">
    <property type="entry name" value="S-adenosyl-L-methionine-dependent methyltransferases"/>
    <property type="match status" value="1"/>
</dbReference>
<dbReference type="GO" id="GO:0003676">
    <property type="term" value="F:nucleic acid binding"/>
    <property type="evidence" value="ECO:0007669"/>
    <property type="project" value="InterPro"/>
</dbReference>
<dbReference type="Pfam" id="PF05175">
    <property type="entry name" value="MTS"/>
    <property type="match status" value="1"/>
</dbReference>
<sequence>MIHWIEGGVEHSARWHSENFSPAPSQVVVADDTMNANTAYRLAKGDTALLWRGDYHNARQLLRAMDRRVQKDAAKRAARQASRKSRGGTEFTAHRAARARRARILGRLLVQLEDDHSLDLRRAPDVRRACHDAYGPPTGTTCVALPELLGVLGAHQWHEKGVPIPALGESIHPGYGVFSPVRGEYIDLVAGAPLPRAQHLTAFDLGTGTGVLAAVLARRGAHRVVATDISARAVSCARETMTRLGLASRVEVIEADLYPAGRADLVVCNPPWLPGEPTSMLEAGIYDPDSLMLRRFLEGLAAHLEPGGEGWLVLSDLAEHLGLRAKGELLDLVAAAGLRVVGRDDTMPRHAKASDAKDALHAARRAEVTSLWRLVPDTQSDPIGPARSAAGNLLKLPDRDTGPGSTTDV</sequence>
<proteinExistence type="predicted"/>
<dbReference type="InterPro" id="IPR002052">
    <property type="entry name" value="DNA_methylase_N6_adenine_CS"/>
</dbReference>
<feature type="compositionally biased region" description="Basic residues" evidence="1">
    <location>
        <begin position="76"/>
        <end position="86"/>
    </location>
</feature>
<dbReference type="GO" id="GO:0036009">
    <property type="term" value="F:protein-glutamine N-methyltransferase activity"/>
    <property type="evidence" value="ECO:0007669"/>
    <property type="project" value="TreeGrafter"/>
</dbReference>